<organism evidence="1 2">
    <name type="scientific">Dryococelus australis</name>
    <dbReference type="NCBI Taxonomy" id="614101"/>
    <lineage>
        <taxon>Eukaryota</taxon>
        <taxon>Metazoa</taxon>
        <taxon>Ecdysozoa</taxon>
        <taxon>Arthropoda</taxon>
        <taxon>Hexapoda</taxon>
        <taxon>Insecta</taxon>
        <taxon>Pterygota</taxon>
        <taxon>Neoptera</taxon>
        <taxon>Polyneoptera</taxon>
        <taxon>Phasmatodea</taxon>
        <taxon>Verophasmatodea</taxon>
        <taxon>Anareolatae</taxon>
        <taxon>Phasmatidae</taxon>
        <taxon>Eurycanthinae</taxon>
        <taxon>Dryococelus</taxon>
    </lineage>
</organism>
<protein>
    <submittedName>
        <fullName evidence="1">Uncharacterized protein</fullName>
    </submittedName>
</protein>
<keyword evidence="2" id="KW-1185">Reference proteome</keyword>
<comment type="caution">
    <text evidence="1">The sequence shown here is derived from an EMBL/GenBank/DDBJ whole genome shotgun (WGS) entry which is preliminary data.</text>
</comment>
<reference evidence="1 2" key="1">
    <citation type="submission" date="2023-02" db="EMBL/GenBank/DDBJ databases">
        <title>LHISI_Scaffold_Assembly.</title>
        <authorList>
            <person name="Stuart O.P."/>
            <person name="Cleave R."/>
            <person name="Magrath M.J.L."/>
            <person name="Mikheyev A.S."/>
        </authorList>
    </citation>
    <scope>NUCLEOTIDE SEQUENCE [LARGE SCALE GENOMIC DNA]</scope>
    <source>
        <strain evidence="1">Daus_M_001</strain>
        <tissue evidence="1">Leg muscle</tissue>
    </source>
</reference>
<gene>
    <name evidence="1" type="ORF">PR048_010139</name>
</gene>
<dbReference type="Proteomes" id="UP001159363">
    <property type="component" value="Chromosome 3"/>
</dbReference>
<accession>A0ABQ9I1V2</accession>
<dbReference type="EMBL" id="JARBHB010000003">
    <property type="protein sequence ID" value="KAJ8890630.1"/>
    <property type="molecule type" value="Genomic_DNA"/>
</dbReference>
<evidence type="ECO:0000313" key="2">
    <source>
        <dbReference type="Proteomes" id="UP001159363"/>
    </source>
</evidence>
<sequence length="864" mass="96403">MQFSPGGRRPSYCENRGRQWLRGRPRVINRSLIGSVFAVRVRVAPRFTRYRLFTVFNQKIISPSGGEHGFSECTLPRFQPITFSRRRMCTESASCFETLDRRHGVSSFRAASHPQANRVRFPAGQLPDYRTRESCRIMPLVGEFFFGVLPFSPRLYSGAAPFTPRFALIGSQVPEVKSGPNISTPRNDNFCAEDSRVYPWHTNSHIEIKQLDASSFGIPEFQICHFVDGRFKFNHFSLTDSACERCLTPPGQRWPKRLLPLREQTTNAQLTSCPYLRVCPWCIGRRLLSIHSWSLQSLLGNAIYLAGGLVCAGKGGKGEEVDVKTRGQRWCGLTVVRQTERVREDVGVAQFWGRPAGGGDGWSLACRPMWLRRAETCTYTHVGWECMNCVTGDMNTRARLSCSLASPEVFVPHTLVPARRAATLAKLRSASYFISRDLHTRDASESIADLQGNTWQIPYCQLWCNTGNSLEPQPMNTRLRLECTQDCGNVSQVDSSASKQIGHARLISTRRKTILGRDAQHSRGRHAPPCGSIRNYAMKYPVYTRPPAPIVTTGRPLFVALTATRSVRPPLPHLILPAGEAVAVRLTHASAGRYRRNPCGPRVGQEQCVITLLLTSPACSAPDFGWKREKGRGWDQTADHVPRESPEERCCYRLRNCFREGECFPDAVLMYGGHRGGPALPLAGKGLQYSGYSPFIVTSNFSEALARAVSHDLPPSSGKRAGEPSPTLPPLHTLPQSCVKILPQLAQPTFLIRRSFHCPKLPSNLVLNVIDGREVWGPCWPRKHVEITKASQKYPYCNFLGISPPRQGSFNNHEWGAGIVGNSTPQHDTSQWDSVPLCNKAWIMALARKAPDSNSTVVCIQTEP</sequence>
<name>A0ABQ9I1V2_9NEOP</name>
<evidence type="ECO:0000313" key="1">
    <source>
        <dbReference type="EMBL" id="KAJ8890630.1"/>
    </source>
</evidence>
<proteinExistence type="predicted"/>